<keyword evidence="10" id="KW-1185">Reference proteome</keyword>
<reference evidence="9 10" key="1">
    <citation type="submission" date="2018-07" db="EMBL/GenBank/DDBJ databases">
        <title>Genomic Encyclopedia of Type Strains, Phase IV (KMG-IV): sequencing the most valuable type-strain genomes for metagenomic binning, comparative biology and taxonomic classification.</title>
        <authorList>
            <person name="Goeker M."/>
        </authorList>
    </citation>
    <scope>NUCLEOTIDE SEQUENCE [LARGE SCALE GENOMIC DNA]</scope>
    <source>
        <strain evidence="9 10">DSM 21634</strain>
    </source>
</reference>
<dbReference type="PANTHER" id="PTHR43102:SF2">
    <property type="entry name" value="GAF DOMAIN-CONTAINING PROTEIN"/>
    <property type="match status" value="1"/>
</dbReference>
<sequence>MSDKHQNADGGDLHGKCRVGRASEPQAQTFDTADDAAQAIVTLLPELKFAIGLVTAACIIAGLYFGRDVLIPLALAIFLGFVLDPLVVKLRRLRMPRTPAVIVVAIATLVVIASSATFLATQVATLSARLPTYQSNIADKLKSLRHNVDRPGMFEGAIKTLETVRREINVAVVEPRPAAAASQASGDQPPRRVVIEETPQSVIEQASDWLRLGSGPLATTGIVMIFVVLILLDRLDLRDRMLRLWGGSLQRSTDAMDDAGARISKYLIMQLVVNASFGLPFALGLWLIGVPGALLWGVVAVITRFVPYVGPMLSSVFPLVLAFAIDPGWGMLLWTVGLIAVLQLISSYVIAPWLYGASTGLSAISLMTSAIFWTAMWGPVGLVMSTPLTVCLLVIGRYLPRLQFLDVLLGSQPALDTPTRIYQRLLAGDVEEATELAHELTAGGRVTAFYDQVGLPVLRMASHDHAIASTAHHRHRVVIGMDALIDDVAEQNPSANQPGQLMGICLGAKWEVDSLAARMLAHVLSLEGIPAEHRTATTVNADYVSRLDIKGAKVILLSFFSGDPRFAARQFCRRLRRRWPDSQIILGLWNAPPELLGEDACKELGADAVVTSVNEAVVRIVALTGARLTGGYEPAEVLPDDGSRVQALRTSGALDPRAIPLFDAASKRAADIFDVPLAMVSLIDHDRQIIGSARGSLTAVGPSGSAEMSSDDLNMPRSLSMCGHVVATSQTMVVPDVARDLRFAGNPALAAKGVRFYAGAPLRSASGHLLGSLCLLDLQPRMMTDREVKLLEAMANDLIETLHQQSLDWKGGIPTEDGAQPASAIVGQPLSVS</sequence>
<comment type="caution">
    <text evidence="9">The sequence shown here is derived from an EMBL/GenBank/DDBJ whole genome shotgun (WGS) entry which is preliminary data.</text>
</comment>
<comment type="subcellular location">
    <subcellularLocation>
        <location evidence="1">Membrane</location>
        <topology evidence="1">Multi-pass membrane protein</topology>
    </subcellularLocation>
</comment>
<dbReference type="OrthoDB" id="9816139at2"/>
<keyword evidence="4 7" id="KW-1133">Transmembrane helix</keyword>
<dbReference type="Pfam" id="PF01590">
    <property type="entry name" value="GAF"/>
    <property type="match status" value="1"/>
</dbReference>
<feature type="transmembrane region" description="Helical" evidence="7">
    <location>
        <begin position="332"/>
        <end position="351"/>
    </location>
</feature>
<evidence type="ECO:0000256" key="6">
    <source>
        <dbReference type="SAM" id="MobiDB-lite"/>
    </source>
</evidence>
<dbReference type="Pfam" id="PF01594">
    <property type="entry name" value="AI-2E_transport"/>
    <property type="match status" value="1"/>
</dbReference>
<evidence type="ECO:0000256" key="1">
    <source>
        <dbReference type="ARBA" id="ARBA00004141"/>
    </source>
</evidence>
<feature type="transmembrane region" description="Helical" evidence="7">
    <location>
        <begin position="47"/>
        <end position="65"/>
    </location>
</feature>
<comment type="similarity">
    <text evidence="2">Belongs to the autoinducer-2 exporter (AI-2E) (TC 2.A.86) family.</text>
</comment>
<feature type="transmembrane region" description="Helical" evidence="7">
    <location>
        <begin position="71"/>
        <end position="88"/>
    </location>
</feature>
<dbReference type="Proteomes" id="UP000252884">
    <property type="component" value="Unassembled WGS sequence"/>
</dbReference>
<evidence type="ECO:0000256" key="4">
    <source>
        <dbReference type="ARBA" id="ARBA00022989"/>
    </source>
</evidence>
<dbReference type="InterPro" id="IPR002549">
    <property type="entry name" value="AI-2E-like"/>
</dbReference>
<organism evidence="9 10">
    <name type="scientific">Pseudorhodoferax soli</name>
    <dbReference type="NCBI Taxonomy" id="545864"/>
    <lineage>
        <taxon>Bacteria</taxon>
        <taxon>Pseudomonadati</taxon>
        <taxon>Pseudomonadota</taxon>
        <taxon>Betaproteobacteria</taxon>
        <taxon>Burkholderiales</taxon>
        <taxon>Comamonadaceae</taxon>
    </lineage>
</organism>
<keyword evidence="3 7" id="KW-0812">Transmembrane</keyword>
<dbReference type="RefSeq" id="WP_114469902.1">
    <property type="nucleotide sequence ID" value="NZ_QPJK01000006.1"/>
</dbReference>
<proteinExistence type="inferred from homology"/>
<evidence type="ECO:0000256" key="2">
    <source>
        <dbReference type="ARBA" id="ARBA00009773"/>
    </source>
</evidence>
<feature type="region of interest" description="Disordered" evidence="6">
    <location>
        <begin position="810"/>
        <end position="833"/>
    </location>
</feature>
<accession>A0A368XNR9</accession>
<feature type="transmembrane region" description="Helical" evidence="7">
    <location>
        <begin position="371"/>
        <end position="395"/>
    </location>
</feature>
<feature type="domain" description="GAF" evidence="8">
    <location>
        <begin position="657"/>
        <end position="806"/>
    </location>
</feature>
<feature type="transmembrane region" description="Helical" evidence="7">
    <location>
        <begin position="209"/>
        <end position="232"/>
    </location>
</feature>
<dbReference type="Gene3D" id="3.30.450.40">
    <property type="match status" value="1"/>
</dbReference>
<dbReference type="SUPFAM" id="SSF55781">
    <property type="entry name" value="GAF domain-like"/>
    <property type="match status" value="1"/>
</dbReference>
<name>A0A368XNR9_9BURK</name>
<dbReference type="SMART" id="SM00065">
    <property type="entry name" value="GAF"/>
    <property type="match status" value="1"/>
</dbReference>
<feature type="transmembrane region" description="Helical" evidence="7">
    <location>
        <begin position="100"/>
        <end position="120"/>
    </location>
</feature>
<protein>
    <submittedName>
        <fullName evidence="9">Putative PurR-regulated permease PerM</fullName>
    </submittedName>
</protein>
<dbReference type="PANTHER" id="PTHR43102">
    <property type="entry name" value="SLR1143 PROTEIN"/>
    <property type="match status" value="1"/>
</dbReference>
<dbReference type="AlphaFoldDB" id="A0A368XNR9"/>
<dbReference type="InterPro" id="IPR003018">
    <property type="entry name" value="GAF"/>
</dbReference>
<evidence type="ECO:0000256" key="3">
    <source>
        <dbReference type="ARBA" id="ARBA00022692"/>
    </source>
</evidence>
<dbReference type="EMBL" id="QPJK01000006">
    <property type="protein sequence ID" value="RCW69505.1"/>
    <property type="molecule type" value="Genomic_DNA"/>
</dbReference>
<evidence type="ECO:0000256" key="7">
    <source>
        <dbReference type="SAM" id="Phobius"/>
    </source>
</evidence>
<evidence type="ECO:0000259" key="8">
    <source>
        <dbReference type="SMART" id="SM00065"/>
    </source>
</evidence>
<evidence type="ECO:0000313" key="9">
    <source>
        <dbReference type="EMBL" id="RCW69505.1"/>
    </source>
</evidence>
<keyword evidence="5 7" id="KW-0472">Membrane</keyword>
<evidence type="ECO:0000313" key="10">
    <source>
        <dbReference type="Proteomes" id="UP000252884"/>
    </source>
</evidence>
<feature type="transmembrane region" description="Helical" evidence="7">
    <location>
        <begin position="271"/>
        <end position="299"/>
    </location>
</feature>
<feature type="transmembrane region" description="Helical" evidence="7">
    <location>
        <begin position="305"/>
        <end position="325"/>
    </location>
</feature>
<dbReference type="GO" id="GO:0016020">
    <property type="term" value="C:membrane"/>
    <property type="evidence" value="ECO:0007669"/>
    <property type="project" value="UniProtKB-SubCell"/>
</dbReference>
<dbReference type="InterPro" id="IPR029016">
    <property type="entry name" value="GAF-like_dom_sf"/>
</dbReference>
<gene>
    <name evidence="9" type="ORF">DES41_106379</name>
</gene>
<evidence type="ECO:0000256" key="5">
    <source>
        <dbReference type="ARBA" id="ARBA00023136"/>
    </source>
</evidence>